<evidence type="ECO:0000256" key="7">
    <source>
        <dbReference type="ARBA" id="ARBA00023270"/>
    </source>
</evidence>
<dbReference type="OrthoDB" id="9805177at2"/>
<dbReference type="Gene3D" id="3.20.20.70">
    <property type="entry name" value="Aldolase class I"/>
    <property type="match status" value="1"/>
</dbReference>
<keyword evidence="7" id="KW-0704">Schiff base</keyword>
<reference evidence="9 10" key="1">
    <citation type="submission" date="2019-03" db="EMBL/GenBank/DDBJ databases">
        <title>Genomic Encyclopedia of Archaeal and Bacterial Type Strains, Phase II (KMG-II): from individual species to whole genera.</title>
        <authorList>
            <person name="Goeker M."/>
        </authorList>
    </citation>
    <scope>NUCLEOTIDE SEQUENCE [LARGE SCALE GENOMIC DNA]</scope>
    <source>
        <strain evidence="9 10">DSM 24782</strain>
    </source>
</reference>
<evidence type="ECO:0000256" key="4">
    <source>
        <dbReference type="ARBA" id="ARBA00011233"/>
    </source>
</evidence>
<keyword evidence="10" id="KW-1185">Reference proteome</keyword>
<dbReference type="PANTHER" id="PTHR30246">
    <property type="entry name" value="2-KETO-3-DEOXY-6-PHOSPHOGLUCONATE ALDOLASE"/>
    <property type="match status" value="1"/>
</dbReference>
<comment type="pathway">
    <text evidence="2">Carbohydrate acid metabolism; 2-dehydro-3-deoxy-D-gluconate degradation; D-glyceraldehyde 3-phosphate and pyruvate from 2-dehydro-3-deoxy-D-gluconate: step 2/2.</text>
</comment>
<comment type="catalytic activity">
    <reaction evidence="1">
        <text>2-dehydro-3-deoxy-6-phospho-D-gluconate = D-glyceraldehyde 3-phosphate + pyruvate</text>
        <dbReference type="Rhea" id="RHEA:17089"/>
        <dbReference type="ChEBI" id="CHEBI:15361"/>
        <dbReference type="ChEBI" id="CHEBI:57569"/>
        <dbReference type="ChEBI" id="CHEBI:59776"/>
        <dbReference type="EC" id="4.1.2.14"/>
    </reaction>
</comment>
<comment type="similarity">
    <text evidence="3">Belongs to the KHG/KDPG aldolase family.</text>
</comment>
<dbReference type="RefSeq" id="WP_133764594.1">
    <property type="nucleotide sequence ID" value="NZ_BAAARP010000001.1"/>
</dbReference>
<organism evidence="9 10">
    <name type="scientific">Amnibacterium kyonggiense</name>
    <dbReference type="NCBI Taxonomy" id="595671"/>
    <lineage>
        <taxon>Bacteria</taxon>
        <taxon>Bacillati</taxon>
        <taxon>Actinomycetota</taxon>
        <taxon>Actinomycetes</taxon>
        <taxon>Micrococcales</taxon>
        <taxon>Microbacteriaceae</taxon>
        <taxon>Amnibacterium</taxon>
    </lineage>
</organism>
<dbReference type="CDD" id="cd00452">
    <property type="entry name" value="KDPG_aldolase"/>
    <property type="match status" value="1"/>
</dbReference>
<proteinExistence type="inferred from homology"/>
<evidence type="ECO:0000313" key="9">
    <source>
        <dbReference type="EMBL" id="TDS79988.1"/>
    </source>
</evidence>
<comment type="subunit">
    <text evidence="4">Homotrimer.</text>
</comment>
<dbReference type="PROSITE" id="PS00160">
    <property type="entry name" value="ALDOLASE_KDPG_KHG_2"/>
    <property type="match status" value="1"/>
</dbReference>
<dbReference type="GO" id="GO:0008675">
    <property type="term" value="F:2-dehydro-3-deoxy-phosphogluconate aldolase activity"/>
    <property type="evidence" value="ECO:0007669"/>
    <property type="project" value="UniProtKB-EC"/>
</dbReference>
<evidence type="ECO:0000256" key="2">
    <source>
        <dbReference type="ARBA" id="ARBA00004736"/>
    </source>
</evidence>
<keyword evidence="8" id="KW-0119">Carbohydrate metabolism</keyword>
<evidence type="ECO:0000256" key="1">
    <source>
        <dbReference type="ARBA" id="ARBA00000654"/>
    </source>
</evidence>
<dbReference type="EC" id="4.1.2.14" evidence="5"/>
<sequence>MSGALEVLERVRVLPVVSLDDAALARPLAEALLAGGLPVAEITLRTAAGLAAIAEAAAVPGFTVAAGTVLTAEQVDACVDAGAGMIVSPGFDDAVVDRTRERGAVAVPGVATASEVQRALAAGCNDLKLFPAGLLGGPDLIRALGAPFPQVRFVPSGGVSAATAPAYAALPNVAAVSGSWMVPADAIAGDLSRVTALAREAVAAVAR</sequence>
<evidence type="ECO:0000313" key="10">
    <source>
        <dbReference type="Proteomes" id="UP000295344"/>
    </source>
</evidence>
<protein>
    <recommendedName>
        <fullName evidence="5">2-dehydro-3-deoxy-phosphogluconate aldolase</fullName>
        <ecNumber evidence="5">4.1.2.14</ecNumber>
    </recommendedName>
</protein>
<dbReference type="AlphaFoldDB" id="A0A4R7FQM9"/>
<comment type="caution">
    <text evidence="9">The sequence shown here is derived from an EMBL/GenBank/DDBJ whole genome shotgun (WGS) entry which is preliminary data.</text>
</comment>
<evidence type="ECO:0000256" key="3">
    <source>
        <dbReference type="ARBA" id="ARBA00006906"/>
    </source>
</evidence>
<evidence type="ECO:0000256" key="5">
    <source>
        <dbReference type="ARBA" id="ARBA00013063"/>
    </source>
</evidence>
<keyword evidence="6" id="KW-0456">Lyase</keyword>
<dbReference type="InterPro" id="IPR000887">
    <property type="entry name" value="Aldlse_KDPG_KHG"/>
</dbReference>
<dbReference type="Proteomes" id="UP000295344">
    <property type="component" value="Unassembled WGS sequence"/>
</dbReference>
<dbReference type="InterPro" id="IPR031338">
    <property type="entry name" value="KDPG/KHG_AS_2"/>
</dbReference>
<evidence type="ECO:0000256" key="8">
    <source>
        <dbReference type="ARBA" id="ARBA00023277"/>
    </source>
</evidence>
<dbReference type="SUPFAM" id="SSF51569">
    <property type="entry name" value="Aldolase"/>
    <property type="match status" value="1"/>
</dbReference>
<dbReference type="InterPro" id="IPR031337">
    <property type="entry name" value="KDPG/KHG_AS_1"/>
</dbReference>
<dbReference type="Pfam" id="PF01081">
    <property type="entry name" value="Aldolase"/>
    <property type="match status" value="1"/>
</dbReference>
<dbReference type="NCBIfam" id="TIGR01182">
    <property type="entry name" value="eda"/>
    <property type="match status" value="1"/>
</dbReference>
<gene>
    <name evidence="9" type="ORF">CLV52_0534</name>
</gene>
<accession>A0A4R7FQM9</accession>
<dbReference type="PROSITE" id="PS00159">
    <property type="entry name" value="ALDOLASE_KDPG_KHG_1"/>
    <property type="match status" value="1"/>
</dbReference>
<dbReference type="InterPro" id="IPR013785">
    <property type="entry name" value="Aldolase_TIM"/>
</dbReference>
<evidence type="ECO:0000256" key="6">
    <source>
        <dbReference type="ARBA" id="ARBA00023239"/>
    </source>
</evidence>
<dbReference type="PANTHER" id="PTHR30246:SF1">
    <property type="entry name" value="2-DEHYDRO-3-DEOXY-6-PHOSPHOGALACTONATE ALDOLASE-RELATED"/>
    <property type="match status" value="1"/>
</dbReference>
<dbReference type="EMBL" id="SOAM01000001">
    <property type="protein sequence ID" value="TDS79988.1"/>
    <property type="molecule type" value="Genomic_DNA"/>
</dbReference>
<name>A0A4R7FQM9_9MICO</name>